<keyword evidence="1" id="KW-0175">Coiled coil</keyword>
<feature type="coiled-coil region" evidence="1">
    <location>
        <begin position="494"/>
        <end position="521"/>
    </location>
</feature>
<evidence type="ECO:0000313" key="4">
    <source>
        <dbReference type="Proteomes" id="UP000789595"/>
    </source>
</evidence>
<comment type="caution">
    <text evidence="3">The sequence shown here is derived from an EMBL/GenBank/DDBJ whole genome shotgun (WGS) entry which is preliminary data.</text>
</comment>
<reference evidence="3" key="1">
    <citation type="submission" date="2021-11" db="EMBL/GenBank/DDBJ databases">
        <authorList>
            <consortium name="Genoscope - CEA"/>
            <person name="William W."/>
        </authorList>
    </citation>
    <scope>NUCLEOTIDE SEQUENCE</scope>
</reference>
<proteinExistence type="predicted"/>
<feature type="region of interest" description="Disordered" evidence="2">
    <location>
        <begin position="673"/>
        <end position="702"/>
    </location>
</feature>
<evidence type="ECO:0000256" key="1">
    <source>
        <dbReference type="SAM" id="Coils"/>
    </source>
</evidence>
<feature type="compositionally biased region" description="Basic and acidic residues" evidence="2">
    <location>
        <begin position="9"/>
        <end position="25"/>
    </location>
</feature>
<feature type="compositionally biased region" description="Pro residues" evidence="2">
    <location>
        <begin position="1715"/>
        <end position="1724"/>
    </location>
</feature>
<feature type="compositionally biased region" description="Basic and acidic residues" evidence="2">
    <location>
        <begin position="44"/>
        <end position="66"/>
    </location>
</feature>
<sequence>MARKKDRSRSRSREPEGESLMDRAARLAGGGSRPGTASSVGSDDDWRGGDREALDAARQARRERSRSARKKQKERDDKHAPVEEAKEEPPSSELMDKLHAPLKRCLKQLKEGAEKAVGKPVPFAVETQLNDAVQSLRDICSSYDGVWRSCIAPPLRGNAFEGPYEQLFGHLQEEPGSSKSQPRDLGSTYRWLCAVTELTIGAELRALSKSSDAKKYLLWDRIKKGCRALCENAPKNLDIFASQAGRKLEDLGGHRGMTRLVVENAGKIPLIAAKCLEASLIDPPKLTVGTSVEFAKGADEILSKGSVVGVSGRTCDIECDGTTVKNVLIDKVRRFISIPESKAVGALQKCDIVLRVLKPALEGVDVGAFASFVNGKASIPERLIAGTSTLVTRLHTSSVKDALTLLRLVDEDLDTAAKTFDAASTALSAGVEADVRPGTLSVLLELVRAAKTASDIEEKPAEEAPVEGDEERRSQAICSLVRGPPLLKPLVADIVNGKLQATRLKQRLEAAKSEAAALGNDDSSWDTVELAKKVERALALELWCSRQPPLTTFLKEDPAHLLRALSSSKHGLLDVAQDLTSPGAPLWAPMRCARLSSAIMNGDEDDFGDRDLKVGQALMTVTWPLPSSPTTSGEEARAAMLKADSIVRGWALRAVENGGARAGDDVADQLQETASRFESRSGSTAKTAEKSHAIKRGAKTGTEKATSESDFWKLVRVAKASVAVRTVVVEDDEEAPSPAAWKGGSMPISDEGDAATCMSEQGGHVVGSQPLSSSVEFEVLMWGGGRLGVFEGSEPTTLEAGYFDDQGWGLGEGGVHRKGKVLRGVEGFELKSGDKVTVTHEASQKILTWKVNGEDMLKLACRKVNGPVVPCAALLQGSVVRLTYPTPAQVQKPTDLEGAAKAAYALDQKTSQVLLALEAQSERNEAMEQLCRSVKEAVAKTDYDSAISFSRKVDGLEACCHWLEDELEGEANGPQFALCKRAAPEPAFRGYAIRSARCRENSVVTEEGDDSPTKVELRWRALCRAQVRVARLETLIQEKFSEEATERELEGVEEEQEEEEEQATPRVDAYVEFSRECGLPRPSVNEAAALAARFGRGWLRLKKACGSVRNAETALLFPKDPIQLPRKEVEDEEEEESEQPLEASTDPDHVWGPPEAQVIKAPKSARKQTASLTAVWADLAPLLCCRSDEPLDTEAIASVVDEALQTTQCAAFDVMNALSAVTGDVQATTNSKPGWRPNGKLDLHRDSSAAARSRGEGTRHDEEETRQQTPCERIAELGLAKAIRQHSRFALSGDAFAAHVSKVMGCESEDADSLQQLADDWDYGNVPDPLVRALRRAGFVDADDSSEPSSGNALEAPLVNGEMNKVLSFDDFHAALASERFGCVQAPDSLKKLIEARFRPSSKAQGIVVGAFLDWILPRGTGLPLQVNDEVVTVDARGTVGDARLRISRNEGTLKCDGSIVPKSGDHRAAFLVFTSDDIEFVERTKTTTRSHGFIRRPPPRTKEAMDHAWNNRDLKKPHHWSKLCIAAFLKRKGYDDELIEAFEERAVDGYMLFGRGKESVASLASLEAWGADDPEPLRTDLIKVRLLAEGHNDPTERAKVLQECGYDLSRRNGDVVEQAHSGVSEKVQERRAVQRAVDKLKIASRETPLEPTFKNTAMARVKEIVDGEDAETVGALRELAEDWLKSRMPKPKKVARRLPRRPKRGVLVSAAPVKPQPPAPAPRPPDEAQRGVAGLFSFAAARQAFRQYSGDGLTGVHDATWRDACRAVSELVDESGDATPVFLAEFTSQLELDLGADVRRPVVDMDEPIW</sequence>
<evidence type="ECO:0000313" key="3">
    <source>
        <dbReference type="EMBL" id="CAH0369601.1"/>
    </source>
</evidence>
<feature type="compositionally biased region" description="Acidic residues" evidence="2">
    <location>
        <begin position="1051"/>
        <end position="1062"/>
    </location>
</feature>
<feature type="compositionally biased region" description="Acidic residues" evidence="2">
    <location>
        <begin position="1130"/>
        <end position="1139"/>
    </location>
</feature>
<keyword evidence="4" id="KW-1185">Reference proteome</keyword>
<evidence type="ECO:0000256" key="2">
    <source>
        <dbReference type="SAM" id="MobiDB-lite"/>
    </source>
</evidence>
<feature type="region of interest" description="Disordered" evidence="2">
    <location>
        <begin position="1"/>
        <end position="97"/>
    </location>
</feature>
<accession>A0A8J2SKX5</accession>
<protein>
    <submittedName>
        <fullName evidence="3">Uncharacterized protein</fullName>
    </submittedName>
</protein>
<name>A0A8J2SKX5_9STRA</name>
<feature type="region of interest" description="Disordered" evidence="2">
    <location>
        <begin position="1122"/>
        <end position="1154"/>
    </location>
</feature>
<organism evidence="3 4">
    <name type="scientific">Pelagomonas calceolata</name>
    <dbReference type="NCBI Taxonomy" id="35677"/>
    <lineage>
        <taxon>Eukaryota</taxon>
        <taxon>Sar</taxon>
        <taxon>Stramenopiles</taxon>
        <taxon>Ochrophyta</taxon>
        <taxon>Pelagophyceae</taxon>
        <taxon>Pelagomonadales</taxon>
        <taxon>Pelagomonadaceae</taxon>
        <taxon>Pelagomonas</taxon>
    </lineage>
</organism>
<dbReference type="EMBL" id="CAKKNE010000002">
    <property type="protein sequence ID" value="CAH0369601.1"/>
    <property type="molecule type" value="Genomic_DNA"/>
</dbReference>
<gene>
    <name evidence="3" type="ORF">PECAL_2P27280</name>
</gene>
<feature type="compositionally biased region" description="Polar residues" evidence="2">
    <location>
        <begin position="673"/>
        <end position="686"/>
    </location>
</feature>
<feature type="region of interest" description="Disordered" evidence="2">
    <location>
        <begin position="1705"/>
        <end position="1729"/>
    </location>
</feature>
<feature type="compositionally biased region" description="Basic and acidic residues" evidence="2">
    <location>
        <begin position="73"/>
        <end position="97"/>
    </location>
</feature>
<feature type="region of interest" description="Disordered" evidence="2">
    <location>
        <begin position="1043"/>
        <end position="1065"/>
    </location>
</feature>
<feature type="compositionally biased region" description="Basic and acidic residues" evidence="2">
    <location>
        <begin position="1239"/>
        <end position="1266"/>
    </location>
</feature>
<feature type="region of interest" description="Disordered" evidence="2">
    <location>
        <begin position="1227"/>
        <end position="1269"/>
    </location>
</feature>
<dbReference type="Proteomes" id="UP000789595">
    <property type="component" value="Unassembled WGS sequence"/>
</dbReference>